<comment type="caution">
    <text evidence="1">The sequence shown here is derived from an EMBL/GenBank/DDBJ whole genome shotgun (WGS) entry which is preliminary data.</text>
</comment>
<evidence type="ECO:0000313" key="1">
    <source>
        <dbReference type="EMBL" id="CDL94529.1"/>
    </source>
</evidence>
<organism evidence="1">
    <name type="scientific">Haemonchus contortus</name>
    <name type="common">Barber pole worm</name>
    <dbReference type="NCBI Taxonomy" id="6289"/>
    <lineage>
        <taxon>Eukaryota</taxon>
        <taxon>Metazoa</taxon>
        <taxon>Ecdysozoa</taxon>
        <taxon>Nematoda</taxon>
        <taxon>Chromadorea</taxon>
        <taxon>Rhabditida</taxon>
        <taxon>Rhabditina</taxon>
        <taxon>Rhabditomorpha</taxon>
        <taxon>Strongyloidea</taxon>
        <taxon>Trichostrongylidae</taxon>
        <taxon>Haemonchus</taxon>
    </lineage>
</organism>
<proteinExistence type="predicted"/>
<protein>
    <submittedName>
        <fullName evidence="1">Uncharacterized protein</fullName>
    </submittedName>
</protein>
<sequence>MASVMFSDDEDVSRHAAELDQVHDNLIYSERCSPNFLALDDSKENQPKSAFGLSIETDPICRRILAEKRRPFGDVFILPMVKPARGGDEYAFSNSDSEKSKGPVTHLRTLNRSKERTQSVKASPAGQRLLDACSMKSSPASLLNTPRLSYRKKARLRRLFHAGIETQQSQSDDDQDFIPSLSISEYESLLREKPRLEMDLRPRKGGLCERIARSTECERNSSVK</sequence>
<dbReference type="EMBL" id="CAVP010058368">
    <property type="protein sequence ID" value="CDL94529.1"/>
    <property type="molecule type" value="Genomic_DNA"/>
</dbReference>
<gene>
    <name evidence="1" type="ORF">HCOI_00999000</name>
</gene>
<reference evidence="1" key="1">
    <citation type="submission" date="2013-03" db="EMBL/GenBank/DDBJ databases">
        <authorList>
            <person name="Aslett M."/>
        </authorList>
    </citation>
    <scope>NUCLEOTIDE SEQUENCE [LARGE SCALE GENOMIC DNA]</scope>
    <source>
        <strain evidence="1">ISE/inbred ISE</strain>
    </source>
</reference>
<reference evidence="1" key="2">
    <citation type="submission" date="2013-05" db="EMBL/GenBank/DDBJ databases">
        <title>The genome and transcriptome of Haemonchus contortus: a key model parasite for drug and vaccine discovery.</title>
        <authorList>
            <person name="Laing R."/>
            <person name="Kikuchi T."/>
            <person name="Martinelli A."/>
            <person name="Tsai I.J."/>
            <person name="Beech R.N."/>
            <person name="Redman E."/>
            <person name="Holroyd N."/>
            <person name="Bartley D.J."/>
            <person name="Beasley H."/>
            <person name="Britton C."/>
            <person name="Curran D."/>
            <person name="Devaney E."/>
            <person name="Gilabert A."/>
            <person name="Jackson F."/>
            <person name="Hunt M."/>
            <person name="Johnston S."/>
            <person name="Kryukov I."/>
            <person name="Li K."/>
            <person name="Morrison A.A."/>
            <person name="Reid A.J."/>
            <person name="Sargison N."/>
            <person name="Saunders G."/>
            <person name="Wasmuth J.D."/>
            <person name="Wolstenholme A."/>
            <person name="Berriman M."/>
            <person name="Gilleard J.S."/>
            <person name="Cotton J.A."/>
        </authorList>
    </citation>
    <scope>NUCLEOTIDE SEQUENCE [LARGE SCALE GENOMIC DNA]</scope>
    <source>
        <strain evidence="1">ISE/inbred ISE</strain>
    </source>
</reference>
<dbReference type="AlphaFoldDB" id="W6NF00"/>
<accession>W6NF00</accession>
<name>W6NF00_HAECO</name>